<dbReference type="OrthoDB" id="1045822at2759"/>
<evidence type="ECO:0000256" key="1">
    <source>
        <dbReference type="ARBA" id="ARBA00009024"/>
    </source>
</evidence>
<reference evidence="2" key="1">
    <citation type="thesis" date="2020" institute="ProQuest LLC" country="789 East Eisenhower Parkway, Ann Arbor, MI, USA">
        <title>Comparative Genomics and Chromosome Evolution.</title>
        <authorList>
            <person name="Mudd A.B."/>
        </authorList>
    </citation>
    <scope>NUCLEOTIDE SEQUENCE</scope>
    <source>
        <strain evidence="2">Female2</strain>
        <tissue evidence="2">Blood</tissue>
    </source>
</reference>
<comment type="similarity">
    <text evidence="1">Belongs to the cornifelin family.</text>
</comment>
<proteinExistence type="inferred from homology"/>
<name>A0A8T2I9C8_9PIPI</name>
<evidence type="ECO:0000313" key="3">
    <source>
        <dbReference type="Proteomes" id="UP000812440"/>
    </source>
</evidence>
<organism evidence="2 3">
    <name type="scientific">Hymenochirus boettgeri</name>
    <name type="common">Congo dwarf clawed frog</name>
    <dbReference type="NCBI Taxonomy" id="247094"/>
    <lineage>
        <taxon>Eukaryota</taxon>
        <taxon>Metazoa</taxon>
        <taxon>Chordata</taxon>
        <taxon>Craniata</taxon>
        <taxon>Vertebrata</taxon>
        <taxon>Euteleostomi</taxon>
        <taxon>Amphibia</taxon>
        <taxon>Batrachia</taxon>
        <taxon>Anura</taxon>
        <taxon>Pipoidea</taxon>
        <taxon>Pipidae</taxon>
        <taxon>Pipinae</taxon>
        <taxon>Hymenochirus</taxon>
    </lineage>
</organism>
<keyword evidence="3" id="KW-1185">Reference proteome</keyword>
<dbReference type="NCBIfam" id="TIGR01571">
    <property type="entry name" value="A_thal_Cys_rich"/>
    <property type="match status" value="1"/>
</dbReference>
<dbReference type="AlphaFoldDB" id="A0A8T2I9C8"/>
<feature type="non-terminal residue" evidence="2">
    <location>
        <position position="86"/>
    </location>
</feature>
<dbReference type="EMBL" id="JAACNH010011850">
    <property type="protein sequence ID" value="KAG8429199.1"/>
    <property type="molecule type" value="Genomic_DNA"/>
</dbReference>
<protein>
    <recommendedName>
        <fullName evidence="4">Cornifelin</fullName>
    </recommendedName>
</protein>
<evidence type="ECO:0008006" key="4">
    <source>
        <dbReference type="Google" id="ProtNLM"/>
    </source>
</evidence>
<sequence length="86" mass="9265">MAYPVITQPQVAPAFVTSISTGISTQWNSDIFDCCDDMGVCLCGTFVPCILACKVASDYGECCCLPMIGGSVLAMRTGMRERFRIP</sequence>
<dbReference type="Proteomes" id="UP000812440">
    <property type="component" value="Unassembled WGS sequence"/>
</dbReference>
<comment type="caution">
    <text evidence="2">The sequence shown here is derived from an EMBL/GenBank/DDBJ whole genome shotgun (WGS) entry which is preliminary data.</text>
</comment>
<dbReference type="InterPro" id="IPR006461">
    <property type="entry name" value="PLAC_motif_containing"/>
</dbReference>
<evidence type="ECO:0000313" key="2">
    <source>
        <dbReference type="EMBL" id="KAG8429199.1"/>
    </source>
</evidence>
<dbReference type="PANTHER" id="PTHR15907">
    <property type="entry name" value="DUF614 FAMILY PROTEIN-RELATED"/>
    <property type="match status" value="1"/>
</dbReference>
<gene>
    <name evidence="2" type="ORF">GDO86_018076</name>
</gene>
<accession>A0A8T2I9C8</accession>